<proteinExistence type="predicted"/>
<feature type="transmembrane region" description="Helical" evidence="1">
    <location>
        <begin position="84"/>
        <end position="102"/>
    </location>
</feature>
<evidence type="ECO:0000259" key="2">
    <source>
        <dbReference type="Pfam" id="PF02517"/>
    </source>
</evidence>
<dbReference type="EC" id="3.4.-.-" evidence="3"/>
<keyword evidence="1" id="KW-0472">Membrane</keyword>
<dbReference type="Proteomes" id="UP001604335">
    <property type="component" value="Unassembled WGS sequence"/>
</dbReference>
<dbReference type="PANTHER" id="PTHR36435:SF1">
    <property type="entry name" value="CAAX AMINO TERMINAL PROTEASE FAMILY PROTEIN"/>
    <property type="match status" value="1"/>
</dbReference>
<dbReference type="Pfam" id="PF02517">
    <property type="entry name" value="Rce1-like"/>
    <property type="match status" value="1"/>
</dbReference>
<organism evidence="3 4">
    <name type="scientific">Limnothrix redekei LRLZ20PSL1</name>
    <dbReference type="NCBI Taxonomy" id="3112953"/>
    <lineage>
        <taxon>Bacteria</taxon>
        <taxon>Bacillati</taxon>
        <taxon>Cyanobacteriota</taxon>
        <taxon>Cyanophyceae</taxon>
        <taxon>Pseudanabaenales</taxon>
        <taxon>Pseudanabaenaceae</taxon>
        <taxon>Limnothrix</taxon>
    </lineage>
</organism>
<gene>
    <name evidence="3" type="ORF">VPK24_09735</name>
</gene>
<evidence type="ECO:0000313" key="4">
    <source>
        <dbReference type="Proteomes" id="UP001604335"/>
    </source>
</evidence>
<feature type="domain" description="CAAX prenyl protease 2/Lysostaphin resistance protein A-like" evidence="2">
    <location>
        <begin position="92"/>
        <end position="181"/>
    </location>
</feature>
<evidence type="ECO:0000256" key="1">
    <source>
        <dbReference type="SAM" id="Phobius"/>
    </source>
</evidence>
<feature type="transmembrane region" description="Helical" evidence="1">
    <location>
        <begin position="170"/>
        <end position="188"/>
    </location>
</feature>
<dbReference type="RefSeq" id="WP_199291363.1">
    <property type="nucleotide sequence ID" value="NZ_JAZAQF010000059.1"/>
</dbReference>
<name>A0ABW7C9U0_9CYAN</name>
<reference evidence="4" key="1">
    <citation type="journal article" date="2024" name="Algal Res.">
        <title>Biochemical, toxicological and genomic investigation of a high-biomass producing Limnothrix strain isolated from Italian shallow drinking water reservoir.</title>
        <authorList>
            <person name="Simonazzi M."/>
            <person name="Shishido T.K."/>
            <person name="Delbaje E."/>
            <person name="Wahlsten M."/>
            <person name="Fewer D.P."/>
            <person name="Sivonen K."/>
            <person name="Pezzolesi L."/>
            <person name="Pistocchi R."/>
        </authorList>
    </citation>
    <scope>NUCLEOTIDE SEQUENCE [LARGE SCALE GENOMIC DNA]</scope>
    <source>
        <strain evidence="4">LRLZ20PSL1</strain>
    </source>
</reference>
<dbReference type="GO" id="GO:0016787">
    <property type="term" value="F:hydrolase activity"/>
    <property type="evidence" value="ECO:0007669"/>
    <property type="project" value="UniProtKB-KW"/>
</dbReference>
<feature type="transmembrane region" description="Helical" evidence="1">
    <location>
        <begin position="17"/>
        <end position="38"/>
    </location>
</feature>
<keyword evidence="3" id="KW-0378">Hydrolase</keyword>
<sequence length="193" mass="21310">MNDFEDLDLEPLERSQLLMTIALTALAFWGGAQLWLWLGQVQRWPVIWSWTGVAIGLGLGLAITGLSGAIALVWPGYRRSAQAYLNWLMPSLLPWDALWVGLLPGASEELFFRGVMFPGLGADWLALLGSSLCFGWLHLAGRKHWPYAAWAGITGAILCGSAWWTSNLLVPTIAHITTNALAVLIWHYQRAKA</sequence>
<evidence type="ECO:0000313" key="3">
    <source>
        <dbReference type="EMBL" id="MFG3817915.1"/>
    </source>
</evidence>
<keyword evidence="1" id="KW-1133">Transmembrane helix</keyword>
<dbReference type="EMBL" id="JAZAQF010000059">
    <property type="protein sequence ID" value="MFG3817915.1"/>
    <property type="molecule type" value="Genomic_DNA"/>
</dbReference>
<accession>A0ABW7C9U0</accession>
<keyword evidence="1" id="KW-0812">Transmembrane</keyword>
<dbReference type="PANTHER" id="PTHR36435">
    <property type="entry name" value="SLR1288 PROTEIN"/>
    <property type="match status" value="1"/>
</dbReference>
<dbReference type="InterPro" id="IPR003675">
    <property type="entry name" value="Rce1/LyrA-like_dom"/>
</dbReference>
<feature type="transmembrane region" description="Helical" evidence="1">
    <location>
        <begin position="147"/>
        <end position="164"/>
    </location>
</feature>
<comment type="caution">
    <text evidence="3">The sequence shown here is derived from an EMBL/GenBank/DDBJ whole genome shotgun (WGS) entry which is preliminary data.</text>
</comment>
<feature type="transmembrane region" description="Helical" evidence="1">
    <location>
        <begin position="50"/>
        <end position="72"/>
    </location>
</feature>
<protein>
    <submittedName>
        <fullName evidence="3">CPBP family intramembrane glutamic endopeptidase</fullName>
        <ecNumber evidence="3">3.4.-.-</ecNumber>
    </submittedName>
</protein>
<feature type="transmembrane region" description="Helical" evidence="1">
    <location>
        <begin position="122"/>
        <end position="140"/>
    </location>
</feature>
<dbReference type="InterPro" id="IPR052710">
    <property type="entry name" value="CAAX_protease"/>
</dbReference>
<keyword evidence="4" id="KW-1185">Reference proteome</keyword>